<dbReference type="SUPFAM" id="SSF56487">
    <property type="entry name" value="SRCR-like"/>
    <property type="match status" value="16"/>
</dbReference>
<dbReference type="Pfam" id="PF00530">
    <property type="entry name" value="SRCR"/>
    <property type="match status" value="16"/>
</dbReference>
<feature type="disulfide bond" evidence="16">
    <location>
        <begin position="1598"/>
        <end position="1662"/>
    </location>
</feature>
<feature type="domain" description="SRCR" evidence="20">
    <location>
        <begin position="1220"/>
        <end position="1320"/>
    </location>
</feature>
<evidence type="ECO:0000256" key="16">
    <source>
        <dbReference type="PROSITE-ProRule" id="PRU00196"/>
    </source>
</evidence>
<dbReference type="InterPro" id="IPR055355">
    <property type="entry name" value="ZP-C"/>
</dbReference>
<dbReference type="InterPro" id="IPR036772">
    <property type="entry name" value="SRCR-like_dom_sf"/>
</dbReference>
<dbReference type="Proteomes" id="UP001652663">
    <property type="component" value="Chromosome 26"/>
</dbReference>
<feature type="domain" description="SRCR" evidence="20">
    <location>
        <begin position="975"/>
        <end position="1075"/>
    </location>
</feature>
<feature type="disulfide bond" evidence="16">
    <location>
        <begin position="1887"/>
        <end position="1897"/>
    </location>
</feature>
<feature type="disulfide bond" evidence="16">
    <location>
        <begin position="280"/>
        <end position="290"/>
    </location>
</feature>
<feature type="disulfide bond" evidence="16">
    <location>
        <begin position="1642"/>
        <end position="1652"/>
    </location>
</feature>
<dbReference type="InterPro" id="IPR001190">
    <property type="entry name" value="SRCR"/>
</dbReference>
<feature type="disulfide bond" evidence="16">
    <location>
        <begin position="407"/>
        <end position="417"/>
    </location>
</feature>
<keyword evidence="11" id="KW-0325">Glycoprotein</keyword>
<feature type="transmembrane region" description="Helical" evidence="17">
    <location>
        <begin position="2678"/>
        <end position="2700"/>
    </location>
</feature>
<evidence type="ECO:0000259" key="20">
    <source>
        <dbReference type="PROSITE" id="PS50287"/>
    </source>
</evidence>
<feature type="disulfide bond" evidence="16">
    <location>
        <begin position="2171"/>
        <end position="2232"/>
    </location>
</feature>
<feature type="domain" description="SRCR" evidence="20">
    <location>
        <begin position="1347"/>
        <end position="1447"/>
    </location>
</feature>
<dbReference type="SMART" id="SM00202">
    <property type="entry name" value="SR"/>
    <property type="match status" value="16"/>
</dbReference>
<proteinExistence type="inferred from homology"/>
<feature type="disulfide bond" evidence="16">
    <location>
        <begin position="513"/>
        <end position="574"/>
    </location>
</feature>
<feature type="disulfide bond" evidence="16">
    <location>
        <begin position="1372"/>
        <end position="1436"/>
    </location>
</feature>
<feature type="disulfide bond" evidence="16">
    <location>
        <begin position="500"/>
        <end position="564"/>
    </location>
</feature>
<feature type="disulfide bond" evidence="16">
    <location>
        <begin position="1013"/>
        <end position="1074"/>
    </location>
</feature>
<dbReference type="RefSeq" id="XP_070637092.1">
    <property type="nucleotide sequence ID" value="XM_070780991.1"/>
</dbReference>
<evidence type="ECO:0000256" key="17">
    <source>
        <dbReference type="SAM" id="Phobius"/>
    </source>
</evidence>
<feature type="domain" description="SRCR" evidence="20">
    <location>
        <begin position="1818"/>
        <end position="1918"/>
    </location>
</feature>
<feature type="disulfide bond" evidence="16">
    <location>
        <begin position="1843"/>
        <end position="1907"/>
    </location>
</feature>
<dbReference type="Pfam" id="PF00431">
    <property type="entry name" value="CUB"/>
    <property type="match status" value="2"/>
</dbReference>
<feature type="disulfide bond" evidence="16">
    <location>
        <begin position="1289"/>
        <end position="1299"/>
    </location>
</feature>
<feature type="disulfide bond" evidence="16">
    <location>
        <begin position="1490"/>
        <end position="1554"/>
    </location>
</feature>
<dbReference type="SMART" id="SM00042">
    <property type="entry name" value="CUB"/>
    <property type="match status" value="2"/>
</dbReference>
<comment type="subcellular location">
    <subcellularLocation>
        <location evidence="1">Secreted</location>
    </subcellularLocation>
</comment>
<feature type="domain" description="SRCR" evidence="20">
    <location>
        <begin position="84"/>
        <end position="184"/>
    </location>
</feature>
<dbReference type="PANTHER" id="PTHR19331">
    <property type="entry name" value="SCAVENGER RECEPTOR DOMAIN-CONTAINING"/>
    <property type="match status" value="1"/>
</dbReference>
<feature type="disulfide bond" evidence="16">
    <location>
        <begin position="109"/>
        <end position="173"/>
    </location>
</feature>
<keyword evidence="17" id="KW-0812">Transmembrane</keyword>
<evidence type="ECO:0000313" key="23">
    <source>
        <dbReference type="RefSeq" id="XP_070637092.1"/>
    </source>
</evidence>
<feature type="disulfide bond" evidence="16">
    <location>
        <begin position="544"/>
        <end position="554"/>
    </location>
</feature>
<dbReference type="SUPFAM" id="SSF49854">
    <property type="entry name" value="Spermadhesin, CUB domain"/>
    <property type="match status" value="2"/>
</dbReference>
<protein>
    <recommendedName>
        <fullName evidence="13">Scavenger receptor cysteine-rich domain-containing protein DMBT1</fullName>
    </recommendedName>
    <alternativeName>
        <fullName evidence="14">Deleted in malignant brain tumors 1 protein</fullName>
    </alternativeName>
    <alternativeName>
        <fullName evidence="12">Hensin</fullName>
    </alternativeName>
</protein>
<dbReference type="PANTHER" id="PTHR19331:SF22">
    <property type="entry name" value="DELETED IN MALIGNANT BRAIN TUMORS 1 PROTEIN"/>
    <property type="match status" value="1"/>
</dbReference>
<feature type="disulfide bond" evidence="16">
    <location>
        <begin position="2158"/>
        <end position="2222"/>
    </location>
</feature>
<comment type="similarity">
    <text evidence="2">Belongs to the DMBT1 family.</text>
</comment>
<dbReference type="PROSITE" id="PS00420">
    <property type="entry name" value="SRCR_1"/>
    <property type="match status" value="15"/>
</dbReference>
<evidence type="ECO:0000259" key="19">
    <source>
        <dbReference type="PROSITE" id="PS01180"/>
    </source>
</evidence>
<dbReference type="PROSITE" id="PS00682">
    <property type="entry name" value="ZP_1"/>
    <property type="match status" value="1"/>
</dbReference>
<evidence type="ECO:0000256" key="14">
    <source>
        <dbReference type="ARBA" id="ARBA00047200"/>
    </source>
</evidence>
<feature type="disulfide bond" evidence="16">
    <location>
        <begin position="153"/>
        <end position="163"/>
    </location>
</feature>
<feature type="disulfide bond" evidence="16">
    <location>
        <begin position="1385"/>
        <end position="1446"/>
    </location>
</feature>
<evidence type="ECO:0000256" key="1">
    <source>
        <dbReference type="ARBA" id="ARBA00004613"/>
    </source>
</evidence>
<evidence type="ECO:0000256" key="4">
    <source>
        <dbReference type="ARBA" id="ARBA00022473"/>
    </source>
</evidence>
<sequence>MGISTVILQICLLLGQILSTVPATSATRHTTESAFWELLSSVSESDSPRTHDQGNFQTINDVTFATEELSTVNPIEGTESGLALRLVNGEHRCQGRVEVLYRGSWGTVCDDSWDTNDANVVCRQLGCGSAISAPGGARFGQGSGPIVLDDVGCSGHETYLWSCSHSPWNSHNCGHSEDASVICSGAQTQSTVVPDWWYPTTHYGTESGLALRLVNGEHRCQGRVEVLYRGSWGTVCDDSWDTNDANVVCRQLGCGLAISAPGNARFGQGSGPIVLDDVGCSGYETYLWSCSHSPWNSHNCGHSEDASVICSADQTQSTVVPDWWYPTTAYGTESGLALRLVNGGDRCQGRVEVLYRGSWGTVCDDSWDTNDANVVCRQLGCGSAISAPGGARFGQGSGPIVLDDVGCSGYETYLWSCSHSPWNTHNCGHSEDASVICSASQTQSTVVPDWWYPTTDYATETQTTVVPGTESGLALRLVNGGDRCQGRVEVLYRGSWGTVCDDSWDTNDANVVCRQLGCGSAISAPGGARFGQGSGPIVLDDVGCSGYETYLWSCSHSPWNTHNCGHSEDASVICSASQTQSTVVPDWWYPTTDYATETQTTVVPGTESGLALRLVNGGDRCQGRVEVLYRGSWGTVCDDSWDTNDANVVCRQLGCGSAISAPGGARFGQGSGPIVLDDVGCSGHETYLWSCSHSPWNSHNCGHSEDASVICSASQAQSTVVPGTESGLALRLVNGSDRCQGRVEVLYGGSWGTVCDDSWDTNDANVVCRQLGCGWAISAPGDARFGQGSGPIVLDDVGCSGYETYLWSCSHSPWNTHNCGHSEDASVICSASQTQSTVVPDWWYPTTDYGTESGLALRLVNGGDRCQGRVEVLYRGSWGTVCDDSWDTNDANVVCRQLGCGWAISAPGDARFGQGSGPIVLDDVGCSGHETYLWSCSHSPWNSHNCGHSEDASVICSASQTQSTVVPGTESGLALRLVNGSDRCQGRVEVLYGGSWGTVCDDSWDTNDANVVCRQLGCGWAISAPGDARFGQGSGPIVLDDVGCSGYETYLWSCSHNPWNTHNCGHSEDASVICSASQTQSTVVPDWWYPTTDYGTESGLALRLVNGGDRCQGRVEVLYRGSWGTVCDDSWDTNDANVVCRQLGCGWAISAPGDARFGQGSGPIVLDDVGCSGHETYLWSCSHSPWNSHNCGHSEDASVICSASQTQSTVVPGTESGLALRLVNGSDRCQGRVEVLYGGSWGTVCDDSWDTNDANVVCRQLGCGWAISAPGDARFGQGSGPIVLDDVGCSGYETYLWSCSHNPWNTHNCGHSEDASVICSASQTQSTVVPDWWYPTTDYGTESGLALRLVNGGDRCQGRVEVLYRGSWGTVCDDSWDTNDANVVCRQLGCGWAISAPGDARFGQGSGPIVLDDVGCSGHETYLWSCSHSPWNSHNCGHSEDASVICSASQTQSTVVPGTESGLALRLVNGSDRCQGRLEVLYGGSWGTVCDDSWDTNDANVVCRQLGCGWAISAPGDARFGQGSGPIVLDDVGCSGYETYLWSCSHNPWNTHNCGHSEDASVICSGTESGLALRLVNGGDRCQGRVEVLYRGSWGTVCDDSWDTNDANVVCRQLGCGWAISAPGDARFGQGSGPIVLDDVGCSGHETYLWSCSHSPWNSHNCGHSEDASVICSASQTQSTVVPGTESGLALRLVNGSDRCQGRVEVLYGGSWGTVCDDSWDTNDANVVCRQLGCGWAISAPGDARFGQGSGPIVLDDVGCSGYETYLWSCSHNPWNTHNCGHSEDASVICSASQTQSTVVPDLWYPTTDYGTESGLALRLVNGSDRCQGRVEVLYRGSWGTVCDDSWDTNDANVVCRQLGCGWAISAPGDARFGQGSGPIVLDDVGCSGYETYLWSCSHSPWNSHNCGHSEDASVICSAAQINSSTPGWQPPQTTTTQTPGVNFSTPDWLSPTTTPTQTPGVNFSTPDWLSPTTTPTQTPGVNFSTPDWLSPTTTPTQTPGVNFSTPGSFSSCGGFLFSASGNFSSPSYPGYYPNNADCVWEIQVNPGYLINLGFDSLQLETHSSCSYDYVEILNGPLSSNASARRICRYTREIFTSYSNRLTVRFRSDGSVQKTGFSAWYNSFPRNVSLRLVNWNSSHPTCAGRVEIYHGGQWGTVCDDNWDVQDAQVVCRQLGCGYAVSAPGNAYFGSGSGPITLDDVVCSGAESNLWQCRNRGWFYHNCGHHEDAGVICSDIPTNSSTPDWLSPTTTPTQNPDYNVTGPATCGGFLTQFSGNFSSPFYPRNYPNNAKCVWDIEVQNNYRVTVTFRDVQLEGGCNYDYIEVYDGPHHSSPLLARVCDGSRGSFTSSSNFISIRFISDISITKRGFSAEYFSILSNENTKLLCLQNHMEARVRTSYLQSLGYSVRDLAIPGSDSSYQCQPQITSSLVTFVIPYSGCGTIQQVDNDTITYSNFLKATASRSIINRKRDLQIHVSCKMLQNTWVNTVYVTNDTIDIENTQYGNFDVNISFYTSSSFLYPVTSSPYYVDLNQNLYLQAEILRSNPSLALFVDTCVASPNPNDFTSLTYDLIQSGCVKDETYRSYHQPSSNIVRFKFSSFHFLNRFPSVYLKCKMVVCRAYDPFSRCNRGCIVRAKRDVSSYQEKVDVVLGPIQLQASPQKRNLDRQVVDIEEETSTRGSYHTATIFAGVLVVMVVAVAAFALGRRVRAACAQPPSTKM</sequence>
<dbReference type="InterPro" id="IPR035914">
    <property type="entry name" value="Sperma_CUB_dom_sf"/>
</dbReference>
<feature type="disulfide bond" evidence="16">
    <location>
        <begin position="799"/>
        <end position="809"/>
    </location>
</feature>
<feature type="disulfide bond" evidence="16">
    <location>
        <begin position="650"/>
        <end position="711"/>
    </location>
</feature>
<keyword evidence="22" id="KW-1185">Reference proteome</keyword>
<evidence type="ECO:0000259" key="21">
    <source>
        <dbReference type="PROSITE" id="PS51034"/>
    </source>
</evidence>
<feature type="domain" description="SRCR" evidence="20">
    <location>
        <begin position="730"/>
        <end position="830"/>
    </location>
</feature>
<keyword evidence="10 16" id="KW-1015">Disulfide bond</keyword>
<feature type="disulfide bond" evidence="16">
    <location>
        <begin position="1760"/>
        <end position="1770"/>
    </location>
</feature>
<feature type="domain" description="CUB" evidence="19">
    <location>
        <begin position="2265"/>
        <end position="2374"/>
    </location>
</feature>
<feature type="disulfide bond" evidence="16">
    <location>
        <begin position="926"/>
        <end position="936"/>
    </location>
</feature>
<dbReference type="InterPro" id="IPR000859">
    <property type="entry name" value="CUB_dom"/>
</dbReference>
<feature type="domain" description="SRCR" evidence="20">
    <location>
        <begin position="475"/>
        <end position="575"/>
    </location>
</feature>
<keyword evidence="23" id="KW-0675">Receptor</keyword>
<evidence type="ECO:0000256" key="2">
    <source>
        <dbReference type="ARBA" id="ARBA00009931"/>
    </source>
</evidence>
<feature type="domain" description="SRCR" evidence="20">
    <location>
        <begin position="211"/>
        <end position="311"/>
    </location>
</feature>
<feature type="disulfide bond" evidence="16">
    <location>
        <begin position="882"/>
        <end position="946"/>
    </location>
</feature>
<comment type="caution">
    <text evidence="15">Lacks conserved residue(s) required for the propagation of feature annotation.</text>
</comment>
<evidence type="ECO:0000256" key="5">
    <source>
        <dbReference type="ARBA" id="ARBA00022525"/>
    </source>
</evidence>
<feature type="signal peptide" evidence="18">
    <location>
        <begin position="1"/>
        <end position="26"/>
    </location>
</feature>
<keyword evidence="17" id="KW-1133">Transmembrane helix</keyword>
<dbReference type="Pfam" id="PF00100">
    <property type="entry name" value="Zona_pellucida"/>
    <property type="match status" value="1"/>
</dbReference>
<dbReference type="Gene3D" id="2.60.40.3210">
    <property type="entry name" value="Zona pellucida, ZP-N domain"/>
    <property type="match status" value="1"/>
</dbReference>
<dbReference type="PROSITE" id="PS51034">
    <property type="entry name" value="ZP_2"/>
    <property type="match status" value="1"/>
</dbReference>
<evidence type="ECO:0000256" key="8">
    <source>
        <dbReference type="ARBA" id="ARBA00022782"/>
    </source>
</evidence>
<keyword evidence="8" id="KW-0221">Differentiation</keyword>
<dbReference type="InterPro" id="IPR017977">
    <property type="entry name" value="ZP_dom_CS"/>
</dbReference>
<feature type="domain" description="SRCR" evidence="20">
    <location>
        <begin position="338"/>
        <end position="438"/>
    </location>
</feature>
<feature type="disulfide bond" evidence="16">
    <location>
        <begin position="236"/>
        <end position="300"/>
    </location>
</feature>
<keyword evidence="17" id="KW-0472">Membrane</keyword>
<feature type="disulfide bond" evidence="16">
    <location>
        <begin position="1503"/>
        <end position="1564"/>
    </location>
</feature>
<dbReference type="PRINTS" id="PR00258">
    <property type="entry name" value="SPERACTRCPTR"/>
</dbReference>
<dbReference type="SMART" id="SM00241">
    <property type="entry name" value="ZP"/>
    <property type="match status" value="1"/>
</dbReference>
<feature type="domain" description="SRCR" evidence="20">
    <location>
        <begin position="1102"/>
        <end position="1202"/>
    </location>
</feature>
<feature type="domain" description="SRCR" evidence="20">
    <location>
        <begin position="612"/>
        <end position="712"/>
    </location>
</feature>
<evidence type="ECO:0000256" key="15">
    <source>
        <dbReference type="PROSITE-ProRule" id="PRU00059"/>
    </source>
</evidence>
<dbReference type="Gene3D" id="2.60.120.290">
    <property type="entry name" value="Spermadhesin, CUB domain"/>
    <property type="match status" value="2"/>
</dbReference>
<feature type="disulfide bond" evidence="16">
    <location>
        <begin position="1000"/>
        <end position="1064"/>
    </location>
</feature>
<evidence type="ECO:0000313" key="22">
    <source>
        <dbReference type="Proteomes" id="UP001652663"/>
    </source>
</evidence>
<keyword evidence="4" id="KW-0217">Developmental protein</keyword>
<feature type="disulfide bond" evidence="16">
    <location>
        <begin position="1127"/>
        <end position="1191"/>
    </location>
</feature>
<keyword evidence="6 18" id="KW-0732">Signal</keyword>
<feature type="disulfide bond" evidence="16">
    <location>
        <begin position="1171"/>
        <end position="1181"/>
    </location>
</feature>
<feature type="domain" description="SRCR" evidence="20">
    <location>
        <begin position="1691"/>
        <end position="1791"/>
    </location>
</feature>
<dbReference type="GeneID" id="109553125"/>
<feature type="disulfide bond" evidence="16">
    <location>
        <begin position="363"/>
        <end position="427"/>
    </location>
</feature>
<feature type="disulfide bond" evidence="16">
    <location>
        <begin position="1534"/>
        <end position="1544"/>
    </location>
</feature>
<gene>
    <name evidence="23" type="primary">DMBT1</name>
</gene>
<feature type="chain" id="PRO_5046530864" description="Scavenger receptor cysteine-rich domain-containing protein DMBT1" evidence="18">
    <location>
        <begin position="27"/>
        <end position="2716"/>
    </location>
</feature>
<evidence type="ECO:0000256" key="11">
    <source>
        <dbReference type="ARBA" id="ARBA00023180"/>
    </source>
</evidence>
<feature type="disulfide bond" evidence="16">
    <location>
        <begin position="1245"/>
        <end position="1309"/>
    </location>
</feature>
<feature type="domain" description="SRCR" evidence="20">
    <location>
        <begin position="1573"/>
        <end position="1673"/>
    </location>
</feature>
<dbReference type="CDD" id="cd00041">
    <property type="entry name" value="CUB"/>
    <property type="match status" value="2"/>
</dbReference>
<dbReference type="Pfam" id="PF23344">
    <property type="entry name" value="ZP-N"/>
    <property type="match status" value="1"/>
</dbReference>
<dbReference type="PROSITE" id="PS01180">
    <property type="entry name" value="CUB"/>
    <property type="match status" value="2"/>
</dbReference>
<organism evidence="22 23">
    <name type="scientific">Bos indicus</name>
    <name type="common">Zebu</name>
    <dbReference type="NCBI Taxonomy" id="9915"/>
    <lineage>
        <taxon>Eukaryota</taxon>
        <taxon>Metazoa</taxon>
        <taxon>Chordata</taxon>
        <taxon>Craniata</taxon>
        <taxon>Vertebrata</taxon>
        <taxon>Euteleostomi</taxon>
        <taxon>Mammalia</taxon>
        <taxon>Eutheria</taxon>
        <taxon>Laurasiatheria</taxon>
        <taxon>Artiodactyla</taxon>
        <taxon>Ruminantia</taxon>
        <taxon>Pecora</taxon>
        <taxon>Bovidae</taxon>
        <taxon>Bovinae</taxon>
        <taxon>Bos</taxon>
    </lineage>
</organism>
<feature type="disulfide bond" evidence="16">
    <location>
        <begin position="895"/>
        <end position="956"/>
    </location>
</feature>
<keyword evidence="7" id="KW-0677">Repeat</keyword>
<keyword evidence="9" id="KW-0653">Protein transport</keyword>
<feature type="disulfide bond" evidence="16">
    <location>
        <begin position="249"/>
        <end position="310"/>
    </location>
</feature>
<feature type="disulfide bond" evidence="16">
    <location>
        <begin position="2202"/>
        <end position="2212"/>
    </location>
</feature>
<keyword evidence="5" id="KW-0964">Secreted</keyword>
<feature type="disulfide bond" evidence="16">
    <location>
        <begin position="1611"/>
        <end position="1672"/>
    </location>
</feature>
<feature type="disulfide bond" evidence="16">
    <location>
        <begin position="681"/>
        <end position="691"/>
    </location>
</feature>
<feature type="disulfide bond" evidence="16">
    <location>
        <begin position="122"/>
        <end position="183"/>
    </location>
</feature>
<dbReference type="Gene3D" id="2.60.40.4100">
    <property type="entry name" value="Zona pellucida, ZP-C domain"/>
    <property type="match status" value="1"/>
</dbReference>
<evidence type="ECO:0000256" key="12">
    <source>
        <dbReference type="ARBA" id="ARBA00030560"/>
    </source>
</evidence>
<feature type="domain" description="ZP" evidence="21">
    <location>
        <begin position="2383"/>
        <end position="2631"/>
    </location>
</feature>
<dbReference type="Gene3D" id="3.10.250.10">
    <property type="entry name" value="SRCR-like domain"/>
    <property type="match status" value="16"/>
</dbReference>
<feature type="disulfide bond" evidence="16">
    <location>
        <begin position="1729"/>
        <end position="1790"/>
    </location>
</feature>
<feature type="disulfide bond" evidence="16">
    <location>
        <begin position="1140"/>
        <end position="1201"/>
    </location>
</feature>
<feature type="disulfide bond" evidence="16">
    <location>
        <begin position="1856"/>
        <end position="1917"/>
    </location>
</feature>
<feature type="disulfide bond" evidence="16">
    <location>
        <begin position="1416"/>
        <end position="1426"/>
    </location>
</feature>
<name>A0ABM4RNG9_BOSIN</name>
<feature type="disulfide bond" evidence="16">
    <location>
        <begin position="1044"/>
        <end position="1054"/>
    </location>
</feature>
<evidence type="ECO:0000256" key="13">
    <source>
        <dbReference type="ARBA" id="ARBA00047197"/>
    </source>
</evidence>
<evidence type="ECO:0000256" key="7">
    <source>
        <dbReference type="ARBA" id="ARBA00022737"/>
    </source>
</evidence>
<feature type="disulfide bond" evidence="16">
    <location>
        <begin position="768"/>
        <end position="829"/>
    </location>
</feature>
<evidence type="ECO:0000256" key="9">
    <source>
        <dbReference type="ARBA" id="ARBA00022927"/>
    </source>
</evidence>
<dbReference type="InterPro" id="IPR055356">
    <property type="entry name" value="ZP-N"/>
</dbReference>
<feature type="disulfide bond" evidence="16">
    <location>
        <begin position="755"/>
        <end position="819"/>
    </location>
</feature>
<dbReference type="InterPro" id="IPR001507">
    <property type="entry name" value="ZP_dom"/>
</dbReference>
<feature type="domain" description="SRCR" evidence="20">
    <location>
        <begin position="857"/>
        <end position="957"/>
    </location>
</feature>
<evidence type="ECO:0000256" key="18">
    <source>
        <dbReference type="SAM" id="SignalP"/>
    </source>
</evidence>
<feature type="domain" description="SRCR" evidence="20">
    <location>
        <begin position="1465"/>
        <end position="1565"/>
    </location>
</feature>
<feature type="disulfide bond" evidence="16">
    <location>
        <begin position="1716"/>
        <end position="1780"/>
    </location>
</feature>
<evidence type="ECO:0000256" key="10">
    <source>
        <dbReference type="ARBA" id="ARBA00023157"/>
    </source>
</evidence>
<feature type="domain" description="CUB" evidence="19">
    <location>
        <begin position="2013"/>
        <end position="2124"/>
    </location>
</feature>
<dbReference type="InterPro" id="IPR042235">
    <property type="entry name" value="ZP-C_dom"/>
</dbReference>
<dbReference type="PROSITE" id="PS50287">
    <property type="entry name" value="SRCR_2"/>
    <property type="match status" value="16"/>
</dbReference>
<keyword evidence="3" id="KW-0813">Transport</keyword>
<feature type="disulfide bond" evidence="16">
    <location>
        <begin position="376"/>
        <end position="437"/>
    </location>
</feature>
<evidence type="ECO:0000256" key="3">
    <source>
        <dbReference type="ARBA" id="ARBA00022448"/>
    </source>
</evidence>
<evidence type="ECO:0000256" key="6">
    <source>
        <dbReference type="ARBA" id="ARBA00022729"/>
    </source>
</evidence>
<accession>A0ABM4RNG9</accession>
<feature type="disulfide bond" evidence="16">
    <location>
        <begin position="637"/>
        <end position="701"/>
    </location>
</feature>
<feature type="domain" description="SRCR" evidence="20">
    <location>
        <begin position="2130"/>
        <end position="2233"/>
    </location>
</feature>
<feature type="disulfide bond" evidence="16">
    <location>
        <begin position="1258"/>
        <end position="1319"/>
    </location>
</feature>
<reference evidence="23" key="1">
    <citation type="submission" date="2025-08" db="UniProtKB">
        <authorList>
            <consortium name="RefSeq"/>
        </authorList>
    </citation>
    <scope>IDENTIFICATION</scope>
    <source>
        <tissue evidence="23">Blood</tissue>
    </source>
</reference>